<dbReference type="OrthoDB" id="4933449at2"/>
<proteinExistence type="predicted"/>
<sequence>MRPSSDFCNTPHHTHCLKGEEMDTQLGALLAQRPTGRIHSIFENGINLTMGDTLIFVGTTKNGRLPFGIHMGQDSVKRLRRHVRLDDTVVAEGADTIRFLHPGGPLTLDLAQAAPFQYEIRSDRYHCFRDLFHVNEFLKTCLTWGVPTGLDVEWDRFLANEYRPDEPQYAVVRQAEQLLGGLLSGGVQAVEAPLRYFLGRGPGLTPSGDDFLVGVLAVHKLTGAFHPACVAVLRHMVEREAITTDVSRAYLLHALQGRFSDKVTRVMNAMVMEDMKEIENAAPLNSNLEQMLETGHSSGIDTAFGIASAIMALRRNERTCQNEL</sequence>
<evidence type="ECO:0000313" key="1">
    <source>
        <dbReference type="EMBL" id="RJG21903.1"/>
    </source>
</evidence>
<name>A0A3A3GDK5_PANTH</name>
<gene>
    <name evidence="1" type="ORF">DQX05_20015</name>
</gene>
<dbReference type="AlphaFoldDB" id="A0A3A3GDK5"/>
<dbReference type="EMBL" id="QYZD01000020">
    <property type="protein sequence ID" value="RJG21903.1"/>
    <property type="molecule type" value="Genomic_DNA"/>
</dbReference>
<reference evidence="1" key="1">
    <citation type="submission" date="2018-09" db="EMBL/GenBank/DDBJ databases">
        <title>Paenibacillus SK2017-BO5.</title>
        <authorList>
            <person name="Piskunova J.V."/>
            <person name="Dubiley S.A."/>
            <person name="Severinov K.V."/>
        </authorList>
    </citation>
    <scope>NUCLEOTIDE SEQUENCE [LARGE SCALE GENOMIC DNA]</scope>
    <source>
        <strain evidence="1">BO5</strain>
    </source>
</reference>
<comment type="caution">
    <text evidence="1">The sequence shown here is derived from an EMBL/GenBank/DDBJ whole genome shotgun (WGS) entry which is preliminary data.</text>
</comment>
<dbReference type="Proteomes" id="UP000266177">
    <property type="component" value="Unassembled WGS sequence"/>
</dbReference>
<protein>
    <submittedName>
        <fullName evidence="1">DUF2877 domain-containing protein</fullName>
    </submittedName>
</protein>
<organism evidence="1">
    <name type="scientific">Paenibacillus thiaminolyticus</name>
    <name type="common">Bacillus thiaminolyticus</name>
    <dbReference type="NCBI Taxonomy" id="49283"/>
    <lineage>
        <taxon>Bacteria</taxon>
        <taxon>Bacillati</taxon>
        <taxon>Bacillota</taxon>
        <taxon>Bacilli</taxon>
        <taxon>Bacillales</taxon>
        <taxon>Paenibacillaceae</taxon>
        <taxon>Paenibacillus</taxon>
    </lineage>
</organism>
<dbReference type="Pfam" id="PF11392">
    <property type="entry name" value="AllH"/>
    <property type="match status" value="1"/>
</dbReference>
<dbReference type="InterPro" id="IPR021530">
    <property type="entry name" value="AllH-like"/>
</dbReference>
<accession>A0A3A3GDK5</accession>